<dbReference type="PANTHER" id="PTHR36902:SF1">
    <property type="entry name" value="ENRICHED IN SURFACE-LABELED PROTEOME PROTEIN 9"/>
    <property type="match status" value="1"/>
</dbReference>
<sequence length="709" mass="82295">HADEVWESSNFLLVKPFRRYPKTGPSIRQGWDFGPEPTPVRSYSLVWFPGSADMITRVRCFTYVLLVIPLHTNAVIDNFEGKCAKLFTPWIRSRYSWWPLPSTSGPSVGKSYILKYEYQEFFASQPAWLEEYFDHKKERAKIKAVSLGVEFVDIYDFAAQTVTSYKARKPSTSGWDPQTQDECGIYDIKTFRSKYLHMGFPCVPKHSKTCKMPTAEQALRYGGSYRYSFKRSVIDSSTRNIKSKLYTACIEDEFLNGTYESYYYWGGEDLSFPFPSGGKEMPVYVEQHGKYWNHTKEDDFRTSKNIPWYQKDPAFSDDMFQIPPSMHCYSYTNFHKFPAMPDSFSFSQEEIGFTLNSTGFLEGGFSPLSFKRIWYSDNLTFARVDMKPSQEDKDGPILNKVKGINGHVSVVLDYTYDLAFLAHSANDECQILNIDKDFFLCYGEGKGCEKIDREKLFGMTGNLSYKGKYRESGIEGETWSRLEVEEKSSQIKLRHEVSFQAATPEVESNSARKEFIPIRQADYREKVSQDQDKQELKQEVRIINYYEFNRTQPELDVYVKHPCLQRYKSKLYTLEFDGPGLAETNKARFLPQLWKAIKHVCKPETMLRIELLDLRSPVWISEKVTYMRILDPFKTNETDTDAFVSKIKKHVDDETFAVCFIGLTKELKEKEMQWIATNFTLVDVNPEIVGTTPSTTTKKPSNKIEKCLF</sequence>
<dbReference type="EMBL" id="GADI01001357">
    <property type="protein sequence ID" value="JAA72451.1"/>
    <property type="molecule type" value="mRNA"/>
</dbReference>
<reference evidence="2" key="1">
    <citation type="submission" date="2012-12" db="EMBL/GenBank/DDBJ databases">
        <title>Identification and characterization of a phenylalanine ammonia-lyase gene family in Isatis indigotica Fort.</title>
        <authorList>
            <person name="Liu Q."/>
            <person name="Chen J."/>
            <person name="Zhou X."/>
            <person name="Di P."/>
            <person name="Xiao Y."/>
            <person name="Xuan H."/>
            <person name="Zhang L."/>
            <person name="Chen W."/>
        </authorList>
    </citation>
    <scope>NUCLEOTIDE SEQUENCE</scope>
    <source>
        <tissue evidence="2">Salivary gland</tissue>
    </source>
</reference>
<dbReference type="InterPro" id="IPR058831">
    <property type="entry name" value="LolA-like_dom_2nd"/>
</dbReference>
<feature type="domain" description="LolA-like" evidence="1">
    <location>
        <begin position="323"/>
        <end position="564"/>
    </location>
</feature>
<dbReference type="Pfam" id="PF25898">
    <property type="entry name" value="LolA_2nd_metazoa"/>
    <property type="match status" value="1"/>
</dbReference>
<feature type="non-terminal residue" evidence="2">
    <location>
        <position position="1"/>
    </location>
</feature>
<dbReference type="AlphaFoldDB" id="A0A0K8RN15"/>
<name>A0A0K8RN15_IXORI</name>
<dbReference type="PANTHER" id="PTHR36902">
    <property type="entry name" value="ENRICHED IN SURFACE-LABELED PROTEOME PROTEIN 9"/>
    <property type="match status" value="1"/>
</dbReference>
<proteinExistence type="evidence at transcript level"/>
<organism evidence="2">
    <name type="scientific">Ixodes ricinus</name>
    <name type="common">Common tick</name>
    <name type="synonym">Acarus ricinus</name>
    <dbReference type="NCBI Taxonomy" id="34613"/>
    <lineage>
        <taxon>Eukaryota</taxon>
        <taxon>Metazoa</taxon>
        <taxon>Ecdysozoa</taxon>
        <taxon>Arthropoda</taxon>
        <taxon>Chelicerata</taxon>
        <taxon>Arachnida</taxon>
        <taxon>Acari</taxon>
        <taxon>Parasitiformes</taxon>
        <taxon>Ixodida</taxon>
        <taxon>Ixodoidea</taxon>
        <taxon>Ixodidae</taxon>
        <taxon>Ixodinae</taxon>
        <taxon>Ixodes</taxon>
    </lineage>
</organism>
<evidence type="ECO:0000313" key="2">
    <source>
        <dbReference type="EMBL" id="JAA72451.1"/>
    </source>
</evidence>
<protein>
    <recommendedName>
        <fullName evidence="1">LolA-like domain-containing protein</fullName>
    </recommendedName>
</protein>
<evidence type="ECO:0000259" key="1">
    <source>
        <dbReference type="Pfam" id="PF25898"/>
    </source>
</evidence>
<accession>A0A0K8RN15</accession>